<dbReference type="InterPro" id="IPR000182">
    <property type="entry name" value="GNAT_dom"/>
</dbReference>
<evidence type="ECO:0000259" key="1">
    <source>
        <dbReference type="PROSITE" id="PS51186"/>
    </source>
</evidence>
<dbReference type="EMBL" id="CP030750">
    <property type="protein sequence ID" value="AXA26804.1"/>
    <property type="molecule type" value="Genomic_DNA"/>
</dbReference>
<evidence type="ECO:0000313" key="3">
    <source>
        <dbReference type="Proteomes" id="UP000251617"/>
    </source>
</evidence>
<evidence type="ECO:0000313" key="2">
    <source>
        <dbReference type="EMBL" id="AXA26804.1"/>
    </source>
</evidence>
<proteinExistence type="predicted"/>
<dbReference type="PROSITE" id="PS51186">
    <property type="entry name" value="GNAT"/>
    <property type="match status" value="1"/>
</dbReference>
<accession>A0AAD0LAJ6</accession>
<dbReference type="Proteomes" id="UP000251617">
    <property type="component" value="Chromosome"/>
</dbReference>
<dbReference type="Gene3D" id="3.40.630.30">
    <property type="match status" value="1"/>
</dbReference>
<feature type="domain" description="N-acetyltransferase" evidence="1">
    <location>
        <begin position="1"/>
        <end position="166"/>
    </location>
</feature>
<dbReference type="InterPro" id="IPR016181">
    <property type="entry name" value="Acyl_CoA_acyltransferase"/>
</dbReference>
<dbReference type="GO" id="GO:0016747">
    <property type="term" value="F:acyltransferase activity, transferring groups other than amino-acyl groups"/>
    <property type="evidence" value="ECO:0007669"/>
    <property type="project" value="InterPro"/>
</dbReference>
<dbReference type="AlphaFoldDB" id="A0AAD0LAJ6"/>
<name>A0AAD0LAJ6_PSEPU</name>
<organism evidence="2 3">
    <name type="scientific">Pseudomonas putida</name>
    <name type="common">Arthrobacter siderocapsulatus</name>
    <dbReference type="NCBI Taxonomy" id="303"/>
    <lineage>
        <taxon>Bacteria</taxon>
        <taxon>Pseudomonadati</taxon>
        <taxon>Pseudomonadota</taxon>
        <taxon>Gammaproteobacteria</taxon>
        <taxon>Pseudomonadales</taxon>
        <taxon>Pseudomonadaceae</taxon>
        <taxon>Pseudomonas</taxon>
    </lineage>
</organism>
<gene>
    <name evidence="2" type="ORF">C1S65_22785</name>
</gene>
<dbReference type="RefSeq" id="WP_112899195.1">
    <property type="nucleotide sequence ID" value="NZ_CP030750.1"/>
</dbReference>
<protein>
    <submittedName>
        <fullName evidence="2">GNAT family N-acetyltransferase</fullName>
    </submittedName>
</protein>
<dbReference type="SUPFAM" id="SSF55729">
    <property type="entry name" value="Acyl-CoA N-acyltransferases (Nat)"/>
    <property type="match status" value="1"/>
</dbReference>
<sequence>MRVRPAVMGDSEGMSRIAKATFSLACPADTPPEELERYISENLTARCFQIALDTPNQELRVLENAGDILGFSLIDYNPDRLNIPLADGVPELTRCYVDSKHHGTGAAQLLLTATLAGISDPIRLTVNDQNARAIGFYQRNGFFKVGETSFQCGDDVHRDWVMVRKP</sequence>
<dbReference type="Pfam" id="PF13673">
    <property type="entry name" value="Acetyltransf_10"/>
    <property type="match status" value="1"/>
</dbReference>
<reference evidence="2 3" key="1">
    <citation type="submission" date="2018-06" db="EMBL/GenBank/DDBJ databases">
        <title>The genome of Pseudomonas putida NX-1, a lignin degrader.</title>
        <authorList>
            <person name="Xu Z."/>
        </authorList>
    </citation>
    <scope>NUCLEOTIDE SEQUENCE [LARGE SCALE GENOMIC DNA]</scope>
    <source>
        <strain evidence="2 3">NX-1</strain>
    </source>
</reference>